<feature type="transmembrane region" description="Helical" evidence="5">
    <location>
        <begin position="305"/>
        <end position="324"/>
    </location>
</feature>
<feature type="transmembrane region" description="Helical" evidence="5">
    <location>
        <begin position="31"/>
        <end position="55"/>
    </location>
</feature>
<feature type="domain" description="O-antigen ligase-related" evidence="6">
    <location>
        <begin position="316"/>
        <end position="462"/>
    </location>
</feature>
<sequence length="542" mass="62572">MHRGLIVGNHVIDHYDFYFANLSNPYIAEGYMNFGIIGVIFMAIVLALSIVYFLTWLNSSNLFKKSIAFYFAMHLLFLLRGDFTNGFAYFIGTFIGLYLLPKVILAFVNLFFLQKSMGAKILIEKHSNTILWLLTAMMFAFPVIPSPVRPVCIVLFVIGSIWSSYYCKQQFRWRYFLLNASVFIFYLISLTYSDDLSYGFRKIETGASLIVFPLIFSLISIKHLNYIFENIHKLMWIFITTVLIANLAFFIKFYTHYNFVDSVQHFPNIIRSDIYGWNIHPIYLSMHVAIAIIFSLFLIQKGLSLRNMCILLLMDLVLILFLLIMIKKGPILGLVMIMSLLVVLFKNRSLWIFYGSIVTIVIGVIIFHPKVNSKFSELLEINKNNHDELTSTNIRMKIYDCAVDITSDAGIFGFGLGDGKNHLVNCYVEKEAFALSDSQYNSHNQYLGFILNIGYLGLIFFLLFVGIRLIKAYSNKNYLALAVVLFYCIVMFSENILEREQGVIFFSFFANLLFLKNSKYLIESTKKKQVENVFEELNVGKN</sequence>
<dbReference type="InterPro" id="IPR051533">
    <property type="entry name" value="WaaL-like"/>
</dbReference>
<dbReference type="PANTHER" id="PTHR37422">
    <property type="entry name" value="TEICHURONIC ACID BIOSYNTHESIS PROTEIN TUAE"/>
    <property type="match status" value="1"/>
</dbReference>
<evidence type="ECO:0000256" key="2">
    <source>
        <dbReference type="ARBA" id="ARBA00022692"/>
    </source>
</evidence>
<evidence type="ECO:0000256" key="4">
    <source>
        <dbReference type="ARBA" id="ARBA00023136"/>
    </source>
</evidence>
<feature type="transmembrane region" description="Helical" evidence="5">
    <location>
        <begin position="274"/>
        <end position="298"/>
    </location>
</feature>
<evidence type="ECO:0000313" key="7">
    <source>
        <dbReference type="EMBL" id="GAK74802.1"/>
    </source>
</evidence>
<feature type="transmembrane region" description="Helical" evidence="5">
    <location>
        <begin position="330"/>
        <end position="345"/>
    </location>
</feature>
<evidence type="ECO:0000313" key="8">
    <source>
        <dbReference type="Proteomes" id="UP000028980"/>
    </source>
</evidence>
<evidence type="ECO:0000259" key="6">
    <source>
        <dbReference type="Pfam" id="PF04932"/>
    </source>
</evidence>
<dbReference type="InterPro" id="IPR007016">
    <property type="entry name" value="O-antigen_ligase-rel_domated"/>
</dbReference>
<feature type="transmembrane region" description="Helical" evidence="5">
    <location>
        <begin position="234"/>
        <end position="254"/>
    </location>
</feature>
<gene>
    <name evidence="7" type="ORF">JCM19296_380</name>
</gene>
<evidence type="ECO:0000256" key="1">
    <source>
        <dbReference type="ARBA" id="ARBA00004141"/>
    </source>
</evidence>
<dbReference type="Proteomes" id="UP000028980">
    <property type="component" value="Unassembled WGS sequence"/>
</dbReference>
<protein>
    <recommendedName>
        <fullName evidence="6">O-antigen ligase-related domain-containing protein</fullName>
    </recommendedName>
</protein>
<feature type="transmembrane region" description="Helical" evidence="5">
    <location>
        <begin position="352"/>
        <end position="369"/>
    </location>
</feature>
<reference evidence="7 8" key="1">
    <citation type="journal article" date="2014" name="Genome Announc.">
        <title>Draft Genome Sequences of Marine Flavobacterium Nonlabens Strains NR17, NR24, NR27, NR32, NR33, and Ara13.</title>
        <authorList>
            <person name="Nakanishi M."/>
            <person name="Meirelles P."/>
            <person name="Suzuki R."/>
            <person name="Takatani N."/>
            <person name="Mino S."/>
            <person name="Suda W."/>
            <person name="Oshima K."/>
            <person name="Hattori M."/>
            <person name="Ohkuma M."/>
            <person name="Hosokawa M."/>
            <person name="Miyashita K."/>
            <person name="Thompson F.L."/>
            <person name="Niwa A."/>
            <person name="Sawabe T."/>
            <person name="Sawabe T."/>
        </authorList>
    </citation>
    <scope>NUCLEOTIDE SEQUENCE [LARGE SCALE GENOMIC DNA]</scope>
    <source>
        <strain evidence="8">JCM19296</strain>
    </source>
</reference>
<feature type="transmembrane region" description="Helical" evidence="5">
    <location>
        <begin position="205"/>
        <end position="222"/>
    </location>
</feature>
<dbReference type="Pfam" id="PF04932">
    <property type="entry name" value="Wzy_C"/>
    <property type="match status" value="1"/>
</dbReference>
<dbReference type="AlphaFoldDB" id="A0A081D7A6"/>
<comment type="caution">
    <text evidence="7">The sequence shown here is derived from an EMBL/GenBank/DDBJ whole genome shotgun (WGS) entry which is preliminary data.</text>
</comment>
<proteinExistence type="predicted"/>
<name>A0A081D7A6_NONUL</name>
<keyword evidence="2 5" id="KW-0812">Transmembrane</keyword>
<feature type="transmembrane region" description="Helical" evidence="5">
    <location>
        <begin position="173"/>
        <end position="193"/>
    </location>
</feature>
<feature type="transmembrane region" description="Helical" evidence="5">
    <location>
        <begin position="89"/>
        <end position="113"/>
    </location>
</feature>
<accession>A0A081D7A6</accession>
<feature type="transmembrane region" description="Helical" evidence="5">
    <location>
        <begin position="478"/>
        <end position="497"/>
    </location>
</feature>
<dbReference type="PANTHER" id="PTHR37422:SF17">
    <property type="entry name" value="O-ANTIGEN LIGASE"/>
    <property type="match status" value="1"/>
</dbReference>
<keyword evidence="4 5" id="KW-0472">Membrane</keyword>
<feature type="transmembrane region" description="Helical" evidence="5">
    <location>
        <begin position="446"/>
        <end position="466"/>
    </location>
</feature>
<evidence type="ECO:0000256" key="5">
    <source>
        <dbReference type="SAM" id="Phobius"/>
    </source>
</evidence>
<dbReference type="Pfam" id="PF14296">
    <property type="entry name" value="O-ag_pol_Wzy"/>
    <property type="match status" value="1"/>
</dbReference>
<comment type="subcellular location">
    <subcellularLocation>
        <location evidence="1">Membrane</location>
        <topology evidence="1">Multi-pass membrane protein</topology>
    </subcellularLocation>
</comment>
<organism evidence="7 8">
    <name type="scientific">Nonlabens ulvanivorans</name>
    <name type="common">Persicivirga ulvanivorans</name>
    <dbReference type="NCBI Taxonomy" id="906888"/>
    <lineage>
        <taxon>Bacteria</taxon>
        <taxon>Pseudomonadati</taxon>
        <taxon>Bacteroidota</taxon>
        <taxon>Flavobacteriia</taxon>
        <taxon>Flavobacteriales</taxon>
        <taxon>Flavobacteriaceae</taxon>
        <taxon>Nonlabens</taxon>
    </lineage>
</organism>
<dbReference type="EMBL" id="BBLG01000001">
    <property type="protein sequence ID" value="GAK74802.1"/>
    <property type="molecule type" value="Genomic_DNA"/>
</dbReference>
<feature type="transmembrane region" description="Helical" evidence="5">
    <location>
        <begin position="148"/>
        <end position="166"/>
    </location>
</feature>
<evidence type="ECO:0000256" key="3">
    <source>
        <dbReference type="ARBA" id="ARBA00022989"/>
    </source>
</evidence>
<feature type="transmembrane region" description="Helical" evidence="5">
    <location>
        <begin position="125"/>
        <end position="142"/>
    </location>
</feature>
<keyword evidence="3 5" id="KW-1133">Transmembrane helix</keyword>
<dbReference type="GO" id="GO:0016020">
    <property type="term" value="C:membrane"/>
    <property type="evidence" value="ECO:0007669"/>
    <property type="project" value="UniProtKB-SubCell"/>
</dbReference>
<dbReference type="InterPro" id="IPR029468">
    <property type="entry name" value="O-ag_pol_Wzy"/>
</dbReference>